<proteinExistence type="predicted"/>
<dbReference type="EMBL" id="MG250486">
    <property type="protein sequence ID" value="AUE23452.1"/>
    <property type="molecule type" value="Genomic_DNA"/>
</dbReference>
<organism evidence="1 2">
    <name type="scientific">Raoultella phage Ro1</name>
    <dbReference type="NCBI Taxonomy" id="2053702"/>
    <lineage>
        <taxon>Viruses</taxon>
        <taxon>Duplodnaviria</taxon>
        <taxon>Heunggongvirae</taxon>
        <taxon>Uroviricota</taxon>
        <taxon>Caudoviricetes</taxon>
        <taxon>Vequintavirinae</taxon>
        <taxon>Mydovirus</taxon>
        <taxon>Mydovirus Ro1</taxon>
    </lineage>
</organism>
<keyword evidence="2" id="KW-1185">Reference proteome</keyword>
<dbReference type="Proteomes" id="UP000241480">
    <property type="component" value="Segment"/>
</dbReference>
<reference evidence="1 2" key="1">
    <citation type="submission" date="2017-10" db="EMBL/GenBank/DDBJ databases">
        <title>Antibacterial composition for extension of chilled fish shelf life and decreasing of risk of food-borne infections, bacteriophage strains for its preparation.</title>
        <authorList>
            <person name="Zulkarneev E.R."/>
            <person name="Aleshkin A.V."/>
            <person name="Rubalsky O.V."/>
            <person name="Kiseleva I.A."/>
            <person name="Rubalskii E.O."/>
            <person name="Lebedev S.N."/>
        </authorList>
    </citation>
    <scope>NUCLEOTIDE SEQUENCE [LARGE SCALE GENOMIC DNA]</scope>
</reference>
<accession>A0A2H4YGZ2</accession>
<sequence length="119" mass="13709">MKVTGKQTVIKSIDIELSEEEISRIVKTQPIEFLADAIQNKVMKNFIDALKPQFDGKRAIRESHYQSHVGKLVLVHVDESWNYHNNVGEDKEVRPLTQDEISKYTLISGLSDRIKNMNK</sequence>
<name>A0A2H4YGZ2_9CAUD</name>
<evidence type="ECO:0000313" key="1">
    <source>
        <dbReference type="EMBL" id="AUE23452.1"/>
    </source>
</evidence>
<protein>
    <submittedName>
        <fullName evidence="1">Uncharacterized protein</fullName>
    </submittedName>
</protein>
<gene>
    <name evidence="1" type="ORF">Ro1_00247</name>
</gene>
<evidence type="ECO:0000313" key="2">
    <source>
        <dbReference type="Proteomes" id="UP000241480"/>
    </source>
</evidence>